<name>A0A840CSA8_9BACT</name>
<keyword evidence="2" id="KW-1185">Reference proteome</keyword>
<comment type="caution">
    <text evidence="1">The sequence shown here is derived from an EMBL/GenBank/DDBJ whole genome shotgun (WGS) entry which is preliminary data.</text>
</comment>
<reference evidence="1 2" key="1">
    <citation type="submission" date="2020-08" db="EMBL/GenBank/DDBJ databases">
        <title>Genomic Encyclopedia of Type Strains, Phase IV (KMG-IV): sequencing the most valuable type-strain genomes for metagenomic binning, comparative biology and taxonomic classification.</title>
        <authorList>
            <person name="Goeker M."/>
        </authorList>
    </citation>
    <scope>NUCLEOTIDE SEQUENCE [LARGE SCALE GENOMIC DNA]</scope>
    <source>
        <strain evidence="1 2">DSM 104969</strain>
    </source>
</reference>
<evidence type="ECO:0000313" key="2">
    <source>
        <dbReference type="Proteomes" id="UP000555103"/>
    </source>
</evidence>
<protein>
    <recommendedName>
        <fullName evidence="3">Outer membrane protein beta-barrel domain-containing protein</fullName>
    </recommendedName>
</protein>
<organism evidence="1 2">
    <name type="scientific">Dysgonomonas hofstadii</name>
    <dbReference type="NCBI Taxonomy" id="637886"/>
    <lineage>
        <taxon>Bacteria</taxon>
        <taxon>Pseudomonadati</taxon>
        <taxon>Bacteroidota</taxon>
        <taxon>Bacteroidia</taxon>
        <taxon>Bacteroidales</taxon>
        <taxon>Dysgonomonadaceae</taxon>
        <taxon>Dysgonomonas</taxon>
    </lineage>
</organism>
<dbReference type="EMBL" id="JACIEP010000019">
    <property type="protein sequence ID" value="MBB4037921.1"/>
    <property type="molecule type" value="Genomic_DNA"/>
</dbReference>
<gene>
    <name evidence="1" type="ORF">GGR21_003845</name>
</gene>
<accession>A0A840CSA8</accession>
<dbReference type="Proteomes" id="UP000555103">
    <property type="component" value="Unassembled WGS sequence"/>
</dbReference>
<dbReference type="AlphaFoldDB" id="A0A840CSA8"/>
<sequence length="257" mass="30062">MKKIFILLVLIPTFCLNINSQELNRKKFYMSAAVENTFKLNNWFNDEMYNDAMFSPSTLAFSFRLDWRIYDNWGIWASYGFANLRKAKAIPPDMNLFDNIDLNDFYMKDRTIVDRKNDMYGFGAKAMIGPFYKHESNRWIFTGSMGFGMGNTGSPRMSYTLKKIDSNLAYDVKYNWFGNKRKDEYKVMGILYAEVKAERKISQKISLSLGMTYTQHFARPEFTARIYDHYDQSLIHEISQKGNYAKALGIVLGVGFW</sequence>
<evidence type="ECO:0000313" key="1">
    <source>
        <dbReference type="EMBL" id="MBB4037921.1"/>
    </source>
</evidence>
<proteinExistence type="predicted"/>
<evidence type="ECO:0008006" key="3">
    <source>
        <dbReference type="Google" id="ProtNLM"/>
    </source>
</evidence>
<dbReference type="RefSeq" id="WP_183308763.1">
    <property type="nucleotide sequence ID" value="NZ_JACIEP010000019.1"/>
</dbReference>